<organism evidence="2 3">
    <name type="scientific">Rhizobium binae</name>
    <dbReference type="NCBI Taxonomy" id="1138190"/>
    <lineage>
        <taxon>Bacteria</taxon>
        <taxon>Pseudomonadati</taxon>
        <taxon>Pseudomonadota</taxon>
        <taxon>Alphaproteobacteria</taxon>
        <taxon>Hyphomicrobiales</taxon>
        <taxon>Rhizobiaceae</taxon>
        <taxon>Rhizobium/Agrobacterium group</taxon>
        <taxon>Rhizobium</taxon>
    </lineage>
</organism>
<evidence type="ECO:0000313" key="3">
    <source>
        <dbReference type="Proteomes" id="UP001549077"/>
    </source>
</evidence>
<evidence type="ECO:0000313" key="2">
    <source>
        <dbReference type="EMBL" id="MET3759335.1"/>
    </source>
</evidence>
<name>A0ABV2MS93_9HYPH</name>
<protein>
    <submittedName>
        <fullName evidence="2">Uncharacterized protein</fullName>
    </submittedName>
</protein>
<keyword evidence="1" id="KW-0472">Membrane</keyword>
<keyword evidence="1" id="KW-0812">Transmembrane</keyword>
<gene>
    <name evidence="2" type="ORF">ABID08_006721</name>
</gene>
<keyword evidence="3" id="KW-1185">Reference proteome</keyword>
<dbReference type="GeneID" id="91151423"/>
<proteinExistence type="predicted"/>
<accession>A0ABV2MS93</accession>
<sequence length="70" mass="7754">MTEPANGSGHHLFGLLVAIFATLAVFFIWEYGVSYLDGTPFEELRYVIFAVTVVGMLSGLQGIISRIFNR</sequence>
<dbReference type="EMBL" id="JBEPMY010000053">
    <property type="protein sequence ID" value="MET3759335.1"/>
    <property type="molecule type" value="Genomic_DNA"/>
</dbReference>
<dbReference type="RefSeq" id="WP_168302243.1">
    <property type="nucleotide sequence ID" value="NZ_CP071606.1"/>
</dbReference>
<comment type="caution">
    <text evidence="2">The sequence shown here is derived from an EMBL/GenBank/DDBJ whole genome shotgun (WGS) entry which is preliminary data.</text>
</comment>
<reference evidence="2 3" key="1">
    <citation type="submission" date="2024-06" db="EMBL/GenBank/DDBJ databases">
        <title>Genomic Encyclopedia of Type Strains, Phase IV (KMG-IV): sequencing the most valuable type-strain genomes for metagenomic binning, comparative biology and taxonomic classification.</title>
        <authorList>
            <person name="Goeker M."/>
        </authorList>
    </citation>
    <scope>NUCLEOTIDE SEQUENCE [LARGE SCALE GENOMIC DNA]</scope>
    <source>
        <strain evidence="2 3">DSM 29288</strain>
    </source>
</reference>
<dbReference type="Proteomes" id="UP001549077">
    <property type="component" value="Unassembled WGS sequence"/>
</dbReference>
<keyword evidence="1" id="KW-1133">Transmembrane helix</keyword>
<feature type="transmembrane region" description="Helical" evidence="1">
    <location>
        <begin position="12"/>
        <end position="32"/>
    </location>
</feature>
<feature type="transmembrane region" description="Helical" evidence="1">
    <location>
        <begin position="44"/>
        <end position="64"/>
    </location>
</feature>
<evidence type="ECO:0000256" key="1">
    <source>
        <dbReference type="SAM" id="Phobius"/>
    </source>
</evidence>